<sequence>MIDRLGYASSRRKAPSPANDDDNSKAAVQGWNWIWVKSMGDQLMLLQNMVGVVNGPGRGGGWGIDKRRECRKELLGEGDDLVPRLLRRRRQTRAFEMGYGRDRKLSLWRTVQVWVVMSSTRDREDGVSADDAGETSWALELLSCVLPGRASTCVGYQRG</sequence>
<dbReference type="EMBL" id="JAHMHQ010000014">
    <property type="protein sequence ID" value="KAK1634604.1"/>
    <property type="molecule type" value="Genomic_DNA"/>
</dbReference>
<reference evidence="2" key="1">
    <citation type="submission" date="2021-06" db="EMBL/GenBank/DDBJ databases">
        <title>Comparative genomics, transcriptomics and evolutionary studies reveal genomic signatures of adaptation to plant cell wall in hemibiotrophic fungi.</title>
        <authorList>
            <consortium name="DOE Joint Genome Institute"/>
            <person name="Baroncelli R."/>
            <person name="Diaz J.F."/>
            <person name="Benocci T."/>
            <person name="Peng M."/>
            <person name="Battaglia E."/>
            <person name="Haridas S."/>
            <person name="Andreopoulos W."/>
            <person name="Labutti K."/>
            <person name="Pangilinan J."/>
            <person name="Floch G.L."/>
            <person name="Makela M.R."/>
            <person name="Henrissat B."/>
            <person name="Grigoriev I.V."/>
            <person name="Crouch J.A."/>
            <person name="De Vries R.P."/>
            <person name="Sukno S.A."/>
            <person name="Thon M.R."/>
        </authorList>
    </citation>
    <scope>NUCLEOTIDE SEQUENCE</scope>
    <source>
        <strain evidence="2">CBS 102054</strain>
    </source>
</reference>
<evidence type="ECO:0000256" key="1">
    <source>
        <dbReference type="SAM" id="MobiDB-lite"/>
    </source>
</evidence>
<keyword evidence="3" id="KW-1185">Reference proteome</keyword>
<dbReference type="RefSeq" id="XP_060443211.1">
    <property type="nucleotide sequence ID" value="XM_060595574.1"/>
</dbReference>
<accession>A0AAI9ZPV0</accession>
<comment type="caution">
    <text evidence="2">The sequence shown here is derived from an EMBL/GenBank/DDBJ whole genome shotgun (WGS) entry which is preliminary data.</text>
</comment>
<evidence type="ECO:0000313" key="2">
    <source>
        <dbReference type="EMBL" id="KAK1634604.1"/>
    </source>
</evidence>
<protein>
    <submittedName>
        <fullName evidence="2">Uncharacterized protein</fullName>
    </submittedName>
</protein>
<dbReference type="Proteomes" id="UP001243989">
    <property type="component" value="Unassembled WGS sequence"/>
</dbReference>
<dbReference type="AlphaFoldDB" id="A0AAI9ZPV0"/>
<proteinExistence type="predicted"/>
<name>A0AAI9ZPV0_9PEZI</name>
<organism evidence="2 3">
    <name type="scientific">Colletotrichum phormii</name>
    <dbReference type="NCBI Taxonomy" id="359342"/>
    <lineage>
        <taxon>Eukaryota</taxon>
        <taxon>Fungi</taxon>
        <taxon>Dikarya</taxon>
        <taxon>Ascomycota</taxon>
        <taxon>Pezizomycotina</taxon>
        <taxon>Sordariomycetes</taxon>
        <taxon>Hypocreomycetidae</taxon>
        <taxon>Glomerellales</taxon>
        <taxon>Glomerellaceae</taxon>
        <taxon>Colletotrichum</taxon>
        <taxon>Colletotrichum acutatum species complex</taxon>
    </lineage>
</organism>
<evidence type="ECO:0000313" key="3">
    <source>
        <dbReference type="Proteomes" id="UP001243989"/>
    </source>
</evidence>
<dbReference type="GeneID" id="85480436"/>
<feature type="region of interest" description="Disordered" evidence="1">
    <location>
        <begin position="1"/>
        <end position="25"/>
    </location>
</feature>
<gene>
    <name evidence="2" type="ORF">BDP81DRAFT_50277</name>
</gene>